<dbReference type="OrthoDB" id="1675670at2"/>
<gene>
    <name evidence="1" type="ORF">DS745_02985</name>
</gene>
<evidence type="ECO:0000313" key="1">
    <source>
        <dbReference type="EMBL" id="RXJ04365.1"/>
    </source>
</evidence>
<dbReference type="EMBL" id="QOUX01000001">
    <property type="protein sequence ID" value="RXJ04365.1"/>
    <property type="molecule type" value="Genomic_DNA"/>
</dbReference>
<dbReference type="InterPro" id="IPR012347">
    <property type="entry name" value="Ferritin-like"/>
</dbReference>
<evidence type="ECO:0000313" key="2">
    <source>
        <dbReference type="Proteomes" id="UP000290649"/>
    </source>
</evidence>
<dbReference type="Pfam" id="PF11553">
    <property type="entry name" value="DUF3231"/>
    <property type="match status" value="2"/>
</dbReference>
<dbReference type="Proteomes" id="UP000290649">
    <property type="component" value="Unassembled WGS sequence"/>
</dbReference>
<accession>A0A4V1LGY6</accession>
<protein>
    <submittedName>
        <fullName evidence="1">DUF3231 family protein</fullName>
    </submittedName>
</protein>
<reference evidence="1 2" key="1">
    <citation type="journal article" date="2019" name="Int. J. Syst. Evol. Microbiol.">
        <title>Anaerobacillus alkaliphilus sp. nov., a novel alkaliphilic and moderately halophilic bacterium.</title>
        <authorList>
            <person name="Borsodi A.K."/>
            <person name="Aszalos J.M."/>
            <person name="Bihari P."/>
            <person name="Nagy I."/>
            <person name="Schumann P."/>
            <person name="Sproer C."/>
            <person name="Kovacs A.L."/>
            <person name="Boka K."/>
            <person name="Dobosy P."/>
            <person name="Ovari M."/>
            <person name="Szili-Kovacs T."/>
            <person name="Toth E."/>
        </authorList>
    </citation>
    <scope>NUCLEOTIDE SEQUENCE [LARGE SCALE GENOMIC DNA]</scope>
    <source>
        <strain evidence="1 2">B16-10</strain>
    </source>
</reference>
<dbReference type="RefSeq" id="WP_129076711.1">
    <property type="nucleotide sequence ID" value="NZ_QOUX01000001.1"/>
</dbReference>
<dbReference type="InterPro" id="IPR021617">
    <property type="entry name" value="DUF3231"/>
</dbReference>
<sequence>MKQNHIDLTASEMSYLWNTYQAQCMNYCILTYFDSIVEDEEIKKINQLNLNASVRYLDQLKQIFTEEQLPVPVGYSEADLTKTTERLYTDPFILYYQWFIAKGNLNYGSIAINTIAREDVFTFFSEFIKDALATLNTSRKLLLEKGLWVRAPYIPVPIENEYIKKESFLNGWLGDTRPLTGSEIGSIFYNIVTNTVGKTMMDSFIQVTESNDIKDYFKKGKQISQDHIDTLATILKKEELPVVSTWNAGITSSTIAPFSEKLMLSLVTFLNSQGMSNYGIGFATSMRKDVGVKFKALTAEVAKFAEDGVTMLIEKGWMEEPPQAPKKS</sequence>
<comment type="caution">
    <text evidence="1">The sequence shown here is derived from an EMBL/GenBank/DDBJ whole genome shotgun (WGS) entry which is preliminary data.</text>
</comment>
<dbReference type="Gene3D" id="1.20.1260.10">
    <property type="match status" value="2"/>
</dbReference>
<name>A0A4V1LGY6_9BACI</name>
<organism evidence="1 2">
    <name type="scientific">Anaerobacillus alkaliphilus</name>
    <dbReference type="NCBI Taxonomy" id="1548597"/>
    <lineage>
        <taxon>Bacteria</taxon>
        <taxon>Bacillati</taxon>
        <taxon>Bacillota</taxon>
        <taxon>Bacilli</taxon>
        <taxon>Bacillales</taxon>
        <taxon>Bacillaceae</taxon>
        <taxon>Anaerobacillus</taxon>
    </lineage>
</organism>
<proteinExistence type="predicted"/>
<keyword evidence="2" id="KW-1185">Reference proteome</keyword>
<dbReference type="AlphaFoldDB" id="A0A4V1LGY6"/>